<name>A0A1J9SGP8_9PEZI</name>
<feature type="compositionally biased region" description="Basic residues" evidence="1">
    <location>
        <begin position="414"/>
        <end position="429"/>
    </location>
</feature>
<feature type="compositionally biased region" description="Basic and acidic residues" evidence="1">
    <location>
        <begin position="522"/>
        <end position="533"/>
    </location>
</feature>
<feature type="region of interest" description="Disordered" evidence="1">
    <location>
        <begin position="465"/>
        <end position="484"/>
    </location>
</feature>
<feature type="region of interest" description="Disordered" evidence="1">
    <location>
        <begin position="509"/>
        <end position="533"/>
    </location>
</feature>
<accession>A0A1J9SGP8</accession>
<organism evidence="2 3">
    <name type="scientific">Diplodia corticola</name>
    <dbReference type="NCBI Taxonomy" id="236234"/>
    <lineage>
        <taxon>Eukaryota</taxon>
        <taxon>Fungi</taxon>
        <taxon>Dikarya</taxon>
        <taxon>Ascomycota</taxon>
        <taxon>Pezizomycotina</taxon>
        <taxon>Dothideomycetes</taxon>
        <taxon>Dothideomycetes incertae sedis</taxon>
        <taxon>Botryosphaeriales</taxon>
        <taxon>Botryosphaeriaceae</taxon>
        <taxon>Diplodia</taxon>
    </lineage>
</organism>
<comment type="caution">
    <text evidence="2">The sequence shown here is derived from an EMBL/GenBank/DDBJ whole genome shotgun (WGS) entry which is preliminary data.</text>
</comment>
<feature type="region of interest" description="Disordered" evidence="1">
    <location>
        <begin position="196"/>
        <end position="429"/>
    </location>
</feature>
<dbReference type="EMBL" id="MNUE01000004">
    <property type="protein sequence ID" value="OJD38757.1"/>
    <property type="molecule type" value="Genomic_DNA"/>
</dbReference>
<evidence type="ECO:0000313" key="3">
    <source>
        <dbReference type="Proteomes" id="UP000183809"/>
    </source>
</evidence>
<reference evidence="2 3" key="1">
    <citation type="submission" date="2016-10" db="EMBL/GenBank/DDBJ databases">
        <title>Proteomics and genomics reveal pathogen-plant mechanisms compatible with a hemibiotrophic lifestyle of Diplodia corticola.</title>
        <authorList>
            <person name="Fernandes I."/>
            <person name="De Jonge R."/>
            <person name="Van De Peer Y."/>
            <person name="Devreese B."/>
            <person name="Alves A."/>
            <person name="Esteves A.C."/>
        </authorList>
    </citation>
    <scope>NUCLEOTIDE SEQUENCE [LARGE SCALE GENOMIC DNA]</scope>
    <source>
        <strain evidence="2 3">CBS 112549</strain>
    </source>
</reference>
<dbReference type="RefSeq" id="XP_020134368.1">
    <property type="nucleotide sequence ID" value="XM_020275585.1"/>
</dbReference>
<feature type="compositionally biased region" description="Low complexity" evidence="1">
    <location>
        <begin position="397"/>
        <end position="407"/>
    </location>
</feature>
<feature type="compositionally biased region" description="Pro residues" evidence="1">
    <location>
        <begin position="295"/>
        <end position="305"/>
    </location>
</feature>
<keyword evidence="3" id="KW-1185">Reference proteome</keyword>
<dbReference type="AlphaFoldDB" id="A0A1J9SGP8"/>
<gene>
    <name evidence="2" type="ORF">BKCO1_4000162</name>
</gene>
<proteinExistence type="predicted"/>
<dbReference type="Proteomes" id="UP000183809">
    <property type="component" value="Unassembled WGS sequence"/>
</dbReference>
<evidence type="ECO:0000256" key="1">
    <source>
        <dbReference type="SAM" id="MobiDB-lite"/>
    </source>
</evidence>
<evidence type="ECO:0000313" key="2">
    <source>
        <dbReference type="EMBL" id="OJD38757.1"/>
    </source>
</evidence>
<protein>
    <submittedName>
        <fullName evidence="2">Uncharacterized protein</fullName>
    </submittedName>
</protein>
<dbReference type="GeneID" id="31015846"/>
<feature type="compositionally biased region" description="Low complexity" evidence="1">
    <location>
        <begin position="263"/>
        <end position="294"/>
    </location>
</feature>
<dbReference type="OrthoDB" id="10620460at2759"/>
<sequence length="533" mass="58695">MGITIRNCLKRLGMADEDQLRDRVLSQPAFLAAWAEFRDDFLWGPMDDRFSGCININLIVPAVLRELANPTGYFDETAVDKTHFTRFDHYIHLILQVLPGLAASPQDIFHGQMESDADREACVEKLCYMVHVLRDQYRPRRTGVLSRWLQRHTPPSKHGEVAKMFDNARYSEIASRTAGASVPGEGVTMADAITIEDENEQPEPHGQVPGPVTRAMRDHSIGQGRASPSSSPTTWQTQLLWPASPLPSFGPTHHQHQDHRQQSRQPRTSQQTDSHPTASSTTKSSSNSSLANTTPPAPSTTPTTPPTITGTPKRYLKRSRSHSPLFSPASYDTIPPAKTIRTDSPSTTTTNGGGEEPSLHGTQIKQDPDHAATATDRSTHPPHPADPQASEAVQNEATTTRAATSAGSSGGGRRTTRTTKTKTKTRTRTRMPPRILILLEQVRVARRAYAKAEVEACIDVDDDVAGDDDDGWQEASGREREKERADRAMEVWGMRCERGLRELREVVAAGEGGEGEGDVEEEVWKGLEEAKGE</sequence>